<organism evidence="1 2">
    <name type="scientific">Linum tenue</name>
    <dbReference type="NCBI Taxonomy" id="586396"/>
    <lineage>
        <taxon>Eukaryota</taxon>
        <taxon>Viridiplantae</taxon>
        <taxon>Streptophyta</taxon>
        <taxon>Embryophyta</taxon>
        <taxon>Tracheophyta</taxon>
        <taxon>Spermatophyta</taxon>
        <taxon>Magnoliopsida</taxon>
        <taxon>eudicotyledons</taxon>
        <taxon>Gunneridae</taxon>
        <taxon>Pentapetalae</taxon>
        <taxon>rosids</taxon>
        <taxon>fabids</taxon>
        <taxon>Malpighiales</taxon>
        <taxon>Linaceae</taxon>
        <taxon>Linum</taxon>
    </lineage>
</organism>
<name>A0AAV0Q6D5_9ROSI</name>
<evidence type="ECO:0000313" key="1">
    <source>
        <dbReference type="EMBL" id="CAI0540456.1"/>
    </source>
</evidence>
<dbReference type="Proteomes" id="UP001154282">
    <property type="component" value="Unassembled WGS sequence"/>
</dbReference>
<comment type="caution">
    <text evidence="1">The sequence shown here is derived from an EMBL/GenBank/DDBJ whole genome shotgun (WGS) entry which is preliminary data.</text>
</comment>
<gene>
    <name evidence="1" type="ORF">LITE_LOCUS41692</name>
</gene>
<proteinExistence type="predicted"/>
<keyword evidence="2" id="KW-1185">Reference proteome</keyword>
<sequence>MFYYLWGFGSGFGRRKWEKGTRRRHYRISPATKMTTAGWFPCAIGKGEYRDCTAAEDSNAGDRMRVSLRRSCLFMVGLWLEKEGERSGRGFQAVAVCFGREGVWE</sequence>
<accession>A0AAV0Q6D5</accession>
<reference evidence="1" key="1">
    <citation type="submission" date="2022-08" db="EMBL/GenBank/DDBJ databases">
        <authorList>
            <person name="Gutierrez-Valencia J."/>
        </authorList>
    </citation>
    <scope>NUCLEOTIDE SEQUENCE</scope>
</reference>
<dbReference type="EMBL" id="CAMGYJ010000009">
    <property type="protein sequence ID" value="CAI0540456.1"/>
    <property type="molecule type" value="Genomic_DNA"/>
</dbReference>
<evidence type="ECO:0000313" key="2">
    <source>
        <dbReference type="Proteomes" id="UP001154282"/>
    </source>
</evidence>
<protein>
    <submittedName>
        <fullName evidence="1">Uncharacterized protein</fullName>
    </submittedName>
</protein>
<dbReference type="AlphaFoldDB" id="A0AAV0Q6D5"/>